<dbReference type="PANTHER" id="PTHR30221">
    <property type="entry name" value="SMALL-CONDUCTANCE MECHANOSENSITIVE CHANNEL"/>
    <property type="match status" value="1"/>
</dbReference>
<organism evidence="12 13">
    <name type="scientific">Butyrivibrio fibrisolvens</name>
    <dbReference type="NCBI Taxonomy" id="831"/>
    <lineage>
        <taxon>Bacteria</taxon>
        <taxon>Bacillati</taxon>
        <taxon>Bacillota</taxon>
        <taxon>Clostridia</taxon>
        <taxon>Lachnospirales</taxon>
        <taxon>Lachnospiraceae</taxon>
        <taxon>Butyrivibrio</taxon>
    </lineage>
</organism>
<dbReference type="GO" id="GO:0008381">
    <property type="term" value="F:mechanosensitive monoatomic ion channel activity"/>
    <property type="evidence" value="ECO:0007669"/>
    <property type="project" value="InterPro"/>
</dbReference>
<dbReference type="InterPro" id="IPR011014">
    <property type="entry name" value="MscS_channel_TM-2"/>
</dbReference>
<dbReference type="SUPFAM" id="SSF82689">
    <property type="entry name" value="Mechanosensitive channel protein MscS (YggB), C-terminal domain"/>
    <property type="match status" value="1"/>
</dbReference>
<dbReference type="InterPro" id="IPR023408">
    <property type="entry name" value="MscS_beta-dom_sf"/>
</dbReference>
<comment type="subcellular location">
    <subcellularLocation>
        <location evidence="1">Cell membrane</location>
        <topology evidence="1">Multi-pass membrane protein</topology>
    </subcellularLocation>
</comment>
<proteinExistence type="inferred from homology"/>
<keyword evidence="3" id="KW-1003">Cell membrane</keyword>
<evidence type="ECO:0000256" key="6">
    <source>
        <dbReference type="ARBA" id="ARBA00023136"/>
    </source>
</evidence>
<evidence type="ECO:0000256" key="5">
    <source>
        <dbReference type="ARBA" id="ARBA00022989"/>
    </source>
</evidence>
<dbReference type="Gene3D" id="3.30.70.100">
    <property type="match status" value="1"/>
</dbReference>
<dbReference type="InterPro" id="IPR010920">
    <property type="entry name" value="LSM_dom_sf"/>
</dbReference>
<feature type="signal peptide" evidence="8">
    <location>
        <begin position="1"/>
        <end position="22"/>
    </location>
</feature>
<dbReference type="Pfam" id="PF00924">
    <property type="entry name" value="MS_channel_2nd"/>
    <property type="match status" value="1"/>
</dbReference>
<dbReference type="InterPro" id="IPR008910">
    <property type="entry name" value="MSC_TM_helix"/>
</dbReference>
<feature type="chain" id="PRO_5010374512" evidence="8">
    <location>
        <begin position="23"/>
        <end position="338"/>
    </location>
</feature>
<dbReference type="AlphaFoldDB" id="A0A1H9UY91"/>
<keyword evidence="4 7" id="KW-0812">Transmembrane</keyword>
<dbReference type="InterPro" id="IPR049142">
    <property type="entry name" value="MS_channel_1st"/>
</dbReference>
<feature type="transmembrane region" description="Helical" evidence="7">
    <location>
        <begin position="123"/>
        <end position="148"/>
    </location>
</feature>
<feature type="domain" description="Mechanosensitive ion channel MscS" evidence="9">
    <location>
        <begin position="172"/>
        <end position="239"/>
    </location>
</feature>
<dbReference type="Pfam" id="PF21088">
    <property type="entry name" value="MS_channel_1st"/>
    <property type="match status" value="1"/>
</dbReference>
<feature type="domain" description="Mechanosensitive ion channel MscS C-terminal" evidence="10">
    <location>
        <begin position="250"/>
        <end position="328"/>
    </location>
</feature>
<feature type="domain" description="Mechanosensitive ion channel transmembrane helices 2/3" evidence="11">
    <location>
        <begin position="133"/>
        <end position="170"/>
    </location>
</feature>
<accession>A0A1H9UY91</accession>
<dbReference type="EMBL" id="FOGJ01000020">
    <property type="protein sequence ID" value="SES14027.1"/>
    <property type="molecule type" value="Genomic_DNA"/>
</dbReference>
<evidence type="ECO:0000259" key="11">
    <source>
        <dbReference type="Pfam" id="PF21088"/>
    </source>
</evidence>
<evidence type="ECO:0000259" key="9">
    <source>
        <dbReference type="Pfam" id="PF00924"/>
    </source>
</evidence>
<evidence type="ECO:0000313" key="13">
    <source>
        <dbReference type="Proteomes" id="UP000182584"/>
    </source>
</evidence>
<keyword evidence="6 7" id="KW-0472">Membrane</keyword>
<evidence type="ECO:0000313" key="12">
    <source>
        <dbReference type="EMBL" id="SES14027.1"/>
    </source>
</evidence>
<sequence>MLYNFLINTFAGAALSGSAASAATVNSDAAANSAATASTALQETIDVLPSTEAAAETLTKISGTEVDPSALEKFMTELPDKALNFGVKVLIALVFLLVCWKLSNLIVKAIRKSMEKARSDESIIHFVCKFIEVGLKFLSIVLVAASLGFNSASIVALLGSAGVAIGLAVQGTLSNLAGGVMILLVKPFKLGDYIIEDSHGHEGTVKEISLFTTKLITPDNRVIVIPNGDLSNTSLTNSTGNKVRLLQVFVGVPYSESTNKVRSVLEGAMNSSKYALKDREMLVVVNDFKDSYIEMQLRCWVKSYEFLASKWDLNERVKNALDEAGIEIPFNQVDVHMK</sequence>
<dbReference type="InterPro" id="IPR049278">
    <property type="entry name" value="MS_channel_C"/>
</dbReference>
<dbReference type="InterPro" id="IPR045275">
    <property type="entry name" value="MscS_archaea/bacteria_type"/>
</dbReference>
<dbReference type="Gene3D" id="2.30.30.60">
    <property type="match status" value="1"/>
</dbReference>
<dbReference type="InterPro" id="IPR011066">
    <property type="entry name" value="MscS_channel_C_sf"/>
</dbReference>
<dbReference type="Proteomes" id="UP000182584">
    <property type="component" value="Unassembled WGS sequence"/>
</dbReference>
<dbReference type="GO" id="GO:0005886">
    <property type="term" value="C:plasma membrane"/>
    <property type="evidence" value="ECO:0007669"/>
    <property type="project" value="UniProtKB-SubCell"/>
</dbReference>
<dbReference type="Gene3D" id="1.10.287.1260">
    <property type="match status" value="1"/>
</dbReference>
<dbReference type="OrthoDB" id="9809206at2"/>
<dbReference type="SUPFAM" id="SSF50182">
    <property type="entry name" value="Sm-like ribonucleoproteins"/>
    <property type="match status" value="1"/>
</dbReference>
<dbReference type="Pfam" id="PF05552">
    <property type="entry name" value="MS_channel_1st_1"/>
    <property type="match status" value="1"/>
</dbReference>
<evidence type="ECO:0000256" key="8">
    <source>
        <dbReference type="SAM" id="SignalP"/>
    </source>
</evidence>
<dbReference type="InterPro" id="IPR006686">
    <property type="entry name" value="MscS_channel_CS"/>
</dbReference>
<evidence type="ECO:0000256" key="4">
    <source>
        <dbReference type="ARBA" id="ARBA00022692"/>
    </source>
</evidence>
<evidence type="ECO:0000256" key="1">
    <source>
        <dbReference type="ARBA" id="ARBA00004651"/>
    </source>
</evidence>
<feature type="transmembrane region" description="Helical" evidence="7">
    <location>
        <begin position="154"/>
        <end position="185"/>
    </location>
</feature>
<dbReference type="PANTHER" id="PTHR30221:SF1">
    <property type="entry name" value="SMALL-CONDUCTANCE MECHANOSENSITIVE CHANNEL"/>
    <property type="match status" value="1"/>
</dbReference>
<comment type="similarity">
    <text evidence="2">Belongs to the MscS (TC 1.A.23) family.</text>
</comment>
<reference evidence="12 13" key="1">
    <citation type="submission" date="2016-10" db="EMBL/GenBank/DDBJ databases">
        <authorList>
            <person name="de Groot N.N."/>
        </authorList>
    </citation>
    <scope>NUCLEOTIDE SEQUENCE [LARGE SCALE GENOMIC DNA]</scope>
    <source>
        <strain evidence="12 13">AR40</strain>
    </source>
</reference>
<feature type="transmembrane region" description="Helical" evidence="7">
    <location>
        <begin position="82"/>
        <end position="102"/>
    </location>
</feature>
<keyword evidence="5 7" id="KW-1133">Transmembrane helix</keyword>
<evidence type="ECO:0000259" key="10">
    <source>
        <dbReference type="Pfam" id="PF21082"/>
    </source>
</evidence>
<dbReference type="Pfam" id="PF21082">
    <property type="entry name" value="MS_channel_3rd"/>
    <property type="match status" value="1"/>
</dbReference>
<dbReference type="InterPro" id="IPR006685">
    <property type="entry name" value="MscS_channel_2nd"/>
</dbReference>
<dbReference type="SUPFAM" id="SSF82861">
    <property type="entry name" value="Mechanosensitive channel protein MscS (YggB), transmembrane region"/>
    <property type="match status" value="1"/>
</dbReference>
<name>A0A1H9UY91_BUTFI</name>
<gene>
    <name evidence="12" type="ORF">SAMN04487884_12023</name>
</gene>
<protein>
    <submittedName>
        <fullName evidence="12">Small conductance mechanosensitive channel</fullName>
    </submittedName>
</protein>
<dbReference type="eggNOG" id="COG0668">
    <property type="taxonomic scope" value="Bacteria"/>
</dbReference>
<dbReference type="PROSITE" id="PS01246">
    <property type="entry name" value="UPF0003"/>
    <property type="match status" value="1"/>
</dbReference>
<evidence type="ECO:0000256" key="7">
    <source>
        <dbReference type="SAM" id="Phobius"/>
    </source>
</evidence>
<keyword evidence="8" id="KW-0732">Signal</keyword>
<evidence type="ECO:0000256" key="2">
    <source>
        <dbReference type="ARBA" id="ARBA00008017"/>
    </source>
</evidence>
<evidence type="ECO:0000256" key="3">
    <source>
        <dbReference type="ARBA" id="ARBA00022475"/>
    </source>
</evidence>